<dbReference type="AlphaFoldDB" id="H5TY57"/>
<dbReference type="RefSeq" id="WP_005204179.1">
    <property type="nucleotide sequence ID" value="NZ_BAFC01000045.1"/>
</dbReference>
<feature type="transmembrane region" description="Helical" evidence="1">
    <location>
        <begin position="142"/>
        <end position="161"/>
    </location>
</feature>
<evidence type="ECO:0000313" key="2">
    <source>
        <dbReference type="EMBL" id="GAB38415.1"/>
    </source>
</evidence>
<feature type="transmembrane region" description="Helical" evidence="1">
    <location>
        <begin position="42"/>
        <end position="62"/>
    </location>
</feature>
<keyword evidence="1" id="KW-0472">Membrane</keyword>
<evidence type="ECO:0000313" key="3">
    <source>
        <dbReference type="Proteomes" id="UP000005845"/>
    </source>
</evidence>
<dbReference type="Proteomes" id="UP000005845">
    <property type="component" value="Unassembled WGS sequence"/>
</dbReference>
<protein>
    <recommendedName>
        <fullName evidence="4">DUF2752 domain-containing protein</fullName>
    </recommendedName>
</protein>
<dbReference type="InterPro" id="IPR021215">
    <property type="entry name" value="DUF2752"/>
</dbReference>
<keyword evidence="1" id="KW-0812">Transmembrane</keyword>
<sequence length="171" mass="18149">MTDPAMTDGVMTDGAVPDTRPVHTRIEHAVLGTVGAVSRHRVAGPAVVVAAAVGCCTAIWFADPTTPGGPLPMCPTKALLHIDCPGCGSLRAIYCLMHGNVGEALRYNAVGVVAIALLGWAFVAYCVGLWRGRRVRSWQHLRFAPFATLVVVGVWVVIRNIPVAPFDALRV</sequence>
<dbReference type="eggNOG" id="ENOG5032Y7G">
    <property type="taxonomic scope" value="Bacteria"/>
</dbReference>
<organism evidence="2 3">
    <name type="scientific">Gordonia sputi NBRC 100414</name>
    <dbReference type="NCBI Taxonomy" id="1089453"/>
    <lineage>
        <taxon>Bacteria</taxon>
        <taxon>Bacillati</taxon>
        <taxon>Actinomycetota</taxon>
        <taxon>Actinomycetes</taxon>
        <taxon>Mycobacteriales</taxon>
        <taxon>Gordoniaceae</taxon>
        <taxon>Gordonia</taxon>
    </lineage>
</organism>
<reference evidence="2 3" key="1">
    <citation type="submission" date="2012-02" db="EMBL/GenBank/DDBJ databases">
        <title>Whole genome shotgun sequence of Gordonia sputi NBRC 100414.</title>
        <authorList>
            <person name="Yoshida I."/>
            <person name="Hosoyama A."/>
            <person name="Tsuchikane K."/>
            <person name="Katsumata H."/>
            <person name="Yamazaki S."/>
            <person name="Fujita N."/>
        </authorList>
    </citation>
    <scope>NUCLEOTIDE SEQUENCE [LARGE SCALE GENOMIC DNA]</scope>
    <source>
        <strain evidence="2 3">NBRC 100414</strain>
    </source>
</reference>
<dbReference type="Pfam" id="PF10825">
    <property type="entry name" value="DUF2752"/>
    <property type="match status" value="1"/>
</dbReference>
<accession>H5TY57</accession>
<feature type="transmembrane region" description="Helical" evidence="1">
    <location>
        <begin position="107"/>
        <end position="130"/>
    </location>
</feature>
<evidence type="ECO:0008006" key="4">
    <source>
        <dbReference type="Google" id="ProtNLM"/>
    </source>
</evidence>
<gene>
    <name evidence="2" type="ORF">GOSPT_045_00510</name>
</gene>
<evidence type="ECO:0000256" key="1">
    <source>
        <dbReference type="SAM" id="Phobius"/>
    </source>
</evidence>
<proteinExistence type="predicted"/>
<comment type="caution">
    <text evidence="2">The sequence shown here is derived from an EMBL/GenBank/DDBJ whole genome shotgun (WGS) entry which is preliminary data.</text>
</comment>
<name>H5TY57_9ACTN</name>
<keyword evidence="1" id="KW-1133">Transmembrane helix</keyword>
<keyword evidence="3" id="KW-1185">Reference proteome</keyword>
<dbReference type="EMBL" id="BAFC01000045">
    <property type="protein sequence ID" value="GAB38415.1"/>
    <property type="molecule type" value="Genomic_DNA"/>
</dbReference>